<name>W0JY57_9EURY</name>
<accession>W0JY57</accession>
<evidence type="ECO:0000313" key="1">
    <source>
        <dbReference type="EMBL" id="AHG01938.1"/>
    </source>
</evidence>
<keyword evidence="2" id="KW-1185">Reference proteome</keyword>
<geneLocation type="plasmid" evidence="1">
    <name>unnamed</name>
</geneLocation>
<proteinExistence type="predicted"/>
<sequence length="55" mass="6317">MMRNEISATILPEMDRANYLITAWCLALKTAETDDCRRTILVNQTRSRGFSVGWP</sequence>
<reference evidence="1 2" key="1">
    <citation type="submission" date="2014-01" db="EMBL/GenBank/DDBJ databases">
        <authorList>
            <consortium name="DOE Joint Genome Institute"/>
            <person name="Anderson I."/>
            <person name="Huntemann M."/>
            <person name="Han J."/>
            <person name="Chen A."/>
            <person name="Kyrpides N."/>
            <person name="Mavromatis K."/>
            <person name="Markowitz V."/>
            <person name="Palaniappan K."/>
            <person name="Ivanova N."/>
            <person name="Schaumberg A."/>
            <person name="Pati A."/>
            <person name="Liolios K."/>
            <person name="Nordberg H.P."/>
            <person name="Cantor M.N."/>
            <person name="Hua S.X."/>
            <person name="Woyke T."/>
        </authorList>
    </citation>
    <scope>NUCLEOTIDE SEQUENCE [LARGE SCALE GENOMIC DNA]</scope>
    <source>
        <strain evidence="1 2">XH-48</strain>
        <plasmid evidence="2">2</plasmid>
    </source>
</reference>
<keyword evidence="1" id="KW-0614">Plasmid</keyword>
<gene>
    <name evidence="1" type="ORF">HALLA_01175</name>
</gene>
<dbReference type="HOGENOM" id="CLU_3020851_0_0_2"/>
<dbReference type="EMBL" id="CP007057">
    <property type="protein sequence ID" value="AHG01938.1"/>
    <property type="molecule type" value="Genomic_DNA"/>
</dbReference>
<protein>
    <submittedName>
        <fullName evidence="1">Uncharacterized protein</fullName>
    </submittedName>
</protein>
<dbReference type="KEGG" id="hlr:HALLA_01175"/>
<organism evidence="1 2">
    <name type="scientific">Halostagnicola larsenii XH-48</name>
    <dbReference type="NCBI Taxonomy" id="797299"/>
    <lineage>
        <taxon>Archaea</taxon>
        <taxon>Methanobacteriati</taxon>
        <taxon>Methanobacteriota</taxon>
        <taxon>Stenosarchaea group</taxon>
        <taxon>Halobacteria</taxon>
        <taxon>Halobacteriales</taxon>
        <taxon>Natrialbaceae</taxon>
        <taxon>Halostagnicola</taxon>
    </lineage>
</organism>
<dbReference type="AlphaFoldDB" id="W0JY57"/>
<evidence type="ECO:0000313" key="2">
    <source>
        <dbReference type="Proteomes" id="UP000019024"/>
    </source>
</evidence>
<dbReference type="Proteomes" id="UP000019024">
    <property type="component" value="Plasmid unnamed2"/>
</dbReference>